<dbReference type="EMBL" id="CBSW010000211">
    <property type="protein sequence ID" value="CDG97975.1"/>
    <property type="molecule type" value="Genomic_DNA"/>
</dbReference>
<name>A0A077NJH0_XENBV</name>
<accession>A0A077NJH0</accession>
<dbReference type="HOGENOM" id="CLU_2398898_0_0_6"/>
<dbReference type="AlphaFoldDB" id="A0A077NJH0"/>
<evidence type="ECO:0000313" key="2">
    <source>
        <dbReference type="Proteomes" id="UP000028511"/>
    </source>
</evidence>
<protein>
    <submittedName>
        <fullName evidence="1">Uncharacterized protein</fullName>
    </submittedName>
</protein>
<proteinExistence type="predicted"/>
<reference evidence="1" key="1">
    <citation type="submission" date="2013-07" db="EMBL/GenBank/DDBJ databases">
        <title>Sub-species coevolution in mutualistic symbiosis.</title>
        <authorList>
            <person name="Murfin K."/>
            <person name="Klassen J."/>
            <person name="Lee M."/>
            <person name="Forst S."/>
            <person name="Stock P."/>
            <person name="Goodrich-Blair H."/>
        </authorList>
    </citation>
    <scope>NUCLEOTIDE SEQUENCE [LARGE SCALE GENOMIC DNA]</scope>
    <source>
        <strain evidence="1">Puntauvense</strain>
    </source>
</reference>
<dbReference type="Proteomes" id="UP000028511">
    <property type="component" value="Unassembled WGS sequence"/>
</dbReference>
<organism evidence="1 2">
    <name type="scientific">Xenorhabdus bovienii str. puntauvense</name>
    <dbReference type="NCBI Taxonomy" id="1398201"/>
    <lineage>
        <taxon>Bacteria</taxon>
        <taxon>Pseudomonadati</taxon>
        <taxon>Pseudomonadota</taxon>
        <taxon>Gammaproteobacteria</taxon>
        <taxon>Enterobacterales</taxon>
        <taxon>Morganellaceae</taxon>
        <taxon>Xenorhabdus</taxon>
    </lineage>
</organism>
<gene>
    <name evidence="1" type="ORF">XBP1_2890005</name>
</gene>
<sequence length="93" mass="10332">MGYAILNGKYCSSRSQNIIPIPNKRIAPVSQIATDTPLWGVSVFCQQVTACFWHSCPAQVSRLTNINNAKLLVMIAFYKSQEQNGHYGAQDQV</sequence>
<comment type="caution">
    <text evidence="1">The sequence shown here is derived from an EMBL/GenBank/DDBJ whole genome shotgun (WGS) entry which is preliminary data.</text>
</comment>
<evidence type="ECO:0000313" key="1">
    <source>
        <dbReference type="EMBL" id="CDG97975.1"/>
    </source>
</evidence>